<dbReference type="Proteomes" id="UP001164790">
    <property type="component" value="Chromosome"/>
</dbReference>
<dbReference type="PANTHER" id="PTHR46558">
    <property type="entry name" value="TRACRIPTIONAL REGULATORY PROTEIN-RELATED-RELATED"/>
    <property type="match status" value="1"/>
</dbReference>
<dbReference type="SMART" id="SM00530">
    <property type="entry name" value="HTH_XRE"/>
    <property type="match status" value="1"/>
</dbReference>
<feature type="transmembrane region" description="Helical" evidence="2">
    <location>
        <begin position="114"/>
        <end position="131"/>
    </location>
</feature>
<sequence>MNFSKQLQQIRTAHRMTQAELAQQLNVSRHTVSNWENGRNLPDLEMVTLIARIFDVSLDHLILDNPQLKKKLIKDSTVNRWQTVMAVLTTIFAIMIGMAATTLFGFYPQWLSQVIWWLFVGITLVWAHFITPKSVDIFADWSVLSRRLTALSFSILGLIFLIAGLAIVWYRGISPDIILTIVGGLFMVILTKPIWPQHQHAK</sequence>
<keyword evidence="2" id="KW-0812">Transmembrane</keyword>
<dbReference type="InterPro" id="IPR010982">
    <property type="entry name" value="Lambda_DNA-bd_dom_sf"/>
</dbReference>
<feature type="transmembrane region" description="Helical" evidence="2">
    <location>
        <begin position="177"/>
        <end position="195"/>
    </location>
</feature>
<reference evidence="5" key="2">
    <citation type="submission" date="2022-10" db="EMBL/GenBank/DDBJ databases">
        <title>Comparative genomic analysis and in-vitro probiotic properties of the potential probiotic L. chiayiensis AACE 3.</title>
        <authorList>
            <person name="Kang X."/>
        </authorList>
    </citation>
    <scope>NUCLEOTIDE SEQUENCE</scope>
    <source>
        <strain evidence="5">AACE 3</strain>
    </source>
</reference>
<dbReference type="EMBL" id="MSSM01000015">
    <property type="protein sequence ID" value="RXT24937.1"/>
    <property type="molecule type" value="Genomic_DNA"/>
</dbReference>
<dbReference type="CDD" id="cd00093">
    <property type="entry name" value="HTH_XRE"/>
    <property type="match status" value="1"/>
</dbReference>
<protein>
    <submittedName>
        <fullName evidence="5">Helix-turn-helix domain-containing protein</fullName>
    </submittedName>
    <submittedName>
        <fullName evidence="4">Transcriptional regulator</fullName>
    </submittedName>
</protein>
<feature type="domain" description="HTH cro/C1-type" evidence="3">
    <location>
        <begin position="7"/>
        <end position="61"/>
    </location>
</feature>
<dbReference type="PANTHER" id="PTHR46558:SF15">
    <property type="entry name" value="HELIX-TURN-HELIX DOMAIN PROTEIN"/>
    <property type="match status" value="1"/>
</dbReference>
<keyword evidence="7" id="KW-1185">Reference proteome</keyword>
<evidence type="ECO:0000313" key="6">
    <source>
        <dbReference type="Proteomes" id="UP000290475"/>
    </source>
</evidence>
<keyword evidence="2" id="KW-1133">Transmembrane helix</keyword>
<accession>A0A4Q1U2J6</accession>
<evidence type="ECO:0000313" key="4">
    <source>
        <dbReference type="EMBL" id="RXT24937.1"/>
    </source>
</evidence>
<dbReference type="Gene3D" id="1.10.260.40">
    <property type="entry name" value="lambda repressor-like DNA-binding domains"/>
    <property type="match status" value="1"/>
</dbReference>
<dbReference type="GO" id="GO:0003677">
    <property type="term" value="F:DNA binding"/>
    <property type="evidence" value="ECO:0007669"/>
    <property type="project" value="UniProtKB-KW"/>
</dbReference>
<feature type="transmembrane region" description="Helical" evidence="2">
    <location>
        <begin position="84"/>
        <end position="108"/>
    </location>
</feature>
<dbReference type="InterPro" id="IPR001387">
    <property type="entry name" value="Cro/C1-type_HTH"/>
</dbReference>
<dbReference type="PROSITE" id="PS50943">
    <property type="entry name" value="HTH_CROC1"/>
    <property type="match status" value="1"/>
</dbReference>
<dbReference type="Proteomes" id="UP000290475">
    <property type="component" value="Unassembled WGS sequence"/>
</dbReference>
<feature type="transmembrane region" description="Helical" evidence="2">
    <location>
        <begin position="151"/>
        <end position="171"/>
    </location>
</feature>
<keyword evidence="1" id="KW-0238">DNA-binding</keyword>
<evidence type="ECO:0000313" key="7">
    <source>
        <dbReference type="Proteomes" id="UP001164790"/>
    </source>
</evidence>
<evidence type="ECO:0000256" key="1">
    <source>
        <dbReference type="ARBA" id="ARBA00023125"/>
    </source>
</evidence>
<proteinExistence type="predicted"/>
<dbReference type="AlphaFoldDB" id="A0A4Q1U2J6"/>
<gene>
    <name evidence="4" type="ORF">BVJ53_06725</name>
    <name evidence="5" type="ORF">OFW50_00600</name>
</gene>
<dbReference type="RefSeq" id="WP_129301750.1">
    <property type="nucleotide sequence ID" value="NZ_CP074378.1"/>
</dbReference>
<dbReference type="SUPFAM" id="SSF47413">
    <property type="entry name" value="lambda repressor-like DNA-binding domains"/>
    <property type="match status" value="1"/>
</dbReference>
<evidence type="ECO:0000313" key="5">
    <source>
        <dbReference type="EMBL" id="UYN56641.1"/>
    </source>
</evidence>
<reference evidence="4 6" key="1">
    <citation type="submission" date="2017-01" db="EMBL/GenBank/DDBJ databases">
        <title>Lactobacillus chiayiensis sp. nov., a lactic acid bacterium isolated from compost.</title>
        <authorList>
            <person name="Huang C.-H."/>
        </authorList>
    </citation>
    <scope>NUCLEOTIDE SEQUENCE [LARGE SCALE GENOMIC DNA]</scope>
    <source>
        <strain evidence="4">Chh01</strain>
        <strain evidence="6">chh01</strain>
    </source>
</reference>
<keyword evidence="2" id="KW-0472">Membrane</keyword>
<evidence type="ECO:0000259" key="3">
    <source>
        <dbReference type="PROSITE" id="PS50943"/>
    </source>
</evidence>
<evidence type="ECO:0000256" key="2">
    <source>
        <dbReference type="SAM" id="Phobius"/>
    </source>
</evidence>
<name>A0A4Q1U2J6_9LACO</name>
<dbReference type="Pfam" id="PF01381">
    <property type="entry name" value="HTH_3"/>
    <property type="match status" value="1"/>
</dbReference>
<organism evidence="4 6">
    <name type="scientific">Lacticaseibacillus chiayiensis</name>
    <dbReference type="NCBI Taxonomy" id="2100821"/>
    <lineage>
        <taxon>Bacteria</taxon>
        <taxon>Bacillati</taxon>
        <taxon>Bacillota</taxon>
        <taxon>Bacilli</taxon>
        <taxon>Lactobacillales</taxon>
        <taxon>Lactobacillaceae</taxon>
        <taxon>Lacticaseibacillus</taxon>
    </lineage>
</organism>
<dbReference type="EMBL" id="CP107523">
    <property type="protein sequence ID" value="UYN56641.1"/>
    <property type="molecule type" value="Genomic_DNA"/>
</dbReference>